<feature type="transmembrane region" description="Helical" evidence="14">
    <location>
        <begin position="254"/>
        <end position="270"/>
    </location>
</feature>
<keyword evidence="7" id="KW-0967">Endosome</keyword>
<sequence>MCEKLELIIMHSFCWLFSSSFTFKELLFFGALMSSTDPVSVLAVFQEMEVESDLYALVFGESVLNDAVAIVLSSSVDNFAASDKSFDLDALFAAVIDFLSVFFGSLLLGSVIGCATALITKMTEIKEFPLLEAALFILLSYLSFLLAEFVELTGIVAVLFCAICQAHYTYNNLSDEARTRTKQFFEEVSFLMESFIFCYIGVSVFVSHSQQWSISFFLCTLLSVFLSRAAHIYPVSAMLNIRRKPKIPQRYQHMMLFSGLRGAMAFALAYRNTSTDNRQIMATTTSMVVIVTVLFNGGLTSWFTEYLGIRHGVDAYDDSQLQLNLDDSHLQGMDTLSRVSGQNPWDKAFLPRKWYNFDASFMKPFLTNANPTLLETMPSFMAPFAKIFTTKQQLSMWL</sequence>
<organism evidence="16">
    <name type="scientific">Wuchereria bancrofti</name>
    <dbReference type="NCBI Taxonomy" id="6293"/>
    <lineage>
        <taxon>Eukaryota</taxon>
        <taxon>Metazoa</taxon>
        <taxon>Ecdysozoa</taxon>
        <taxon>Nematoda</taxon>
        <taxon>Chromadorea</taxon>
        <taxon>Rhabditida</taxon>
        <taxon>Spirurina</taxon>
        <taxon>Spiruromorpha</taxon>
        <taxon>Filarioidea</taxon>
        <taxon>Onchocercidae</taxon>
        <taxon>Wuchereria</taxon>
    </lineage>
</organism>
<evidence type="ECO:0000256" key="2">
    <source>
        <dbReference type="ARBA" id="ARBA00004651"/>
    </source>
</evidence>
<evidence type="ECO:0000256" key="5">
    <source>
        <dbReference type="ARBA" id="ARBA00022475"/>
    </source>
</evidence>
<reference evidence="16" key="1">
    <citation type="submission" date="2016-11" db="UniProtKB">
        <authorList>
            <consortium name="WormBaseParasite"/>
        </authorList>
    </citation>
    <scope>IDENTIFICATION</scope>
    <source>
        <strain evidence="16">pt0022</strain>
    </source>
</reference>
<dbReference type="GO" id="GO:0005886">
    <property type="term" value="C:plasma membrane"/>
    <property type="evidence" value="ECO:0007669"/>
    <property type="project" value="UniProtKB-SubCell"/>
</dbReference>
<dbReference type="GO" id="GO:0051453">
    <property type="term" value="P:regulation of intracellular pH"/>
    <property type="evidence" value="ECO:0007669"/>
    <property type="project" value="TreeGrafter"/>
</dbReference>
<keyword evidence="5" id="KW-1003">Cell membrane</keyword>
<dbReference type="GO" id="GO:0055038">
    <property type="term" value="C:recycling endosome membrane"/>
    <property type="evidence" value="ECO:0007669"/>
    <property type="project" value="UniProtKB-SubCell"/>
</dbReference>
<evidence type="ECO:0000256" key="14">
    <source>
        <dbReference type="SAM" id="Phobius"/>
    </source>
</evidence>
<dbReference type="NCBIfam" id="TIGR00840">
    <property type="entry name" value="b_cpa1"/>
    <property type="match status" value="1"/>
</dbReference>
<evidence type="ECO:0000256" key="7">
    <source>
        <dbReference type="ARBA" id="ARBA00022753"/>
    </source>
</evidence>
<dbReference type="GO" id="GO:0098719">
    <property type="term" value="P:sodium ion import across plasma membrane"/>
    <property type="evidence" value="ECO:0007669"/>
    <property type="project" value="TreeGrafter"/>
</dbReference>
<feature type="transmembrane region" description="Helical" evidence="14">
    <location>
        <begin position="190"/>
        <end position="208"/>
    </location>
</feature>
<evidence type="ECO:0000256" key="10">
    <source>
        <dbReference type="ARBA" id="ARBA00023065"/>
    </source>
</evidence>
<evidence type="ECO:0000256" key="8">
    <source>
        <dbReference type="ARBA" id="ARBA00022989"/>
    </source>
</evidence>
<dbReference type="InterPro" id="IPR004709">
    <property type="entry name" value="NaH_exchanger"/>
</dbReference>
<evidence type="ECO:0000256" key="1">
    <source>
        <dbReference type="ARBA" id="ARBA00004195"/>
    </source>
</evidence>
<dbReference type="WBParaSite" id="maker-PairedContig_883-snap-gene-0.23-mRNA-1">
    <property type="protein sequence ID" value="maker-PairedContig_883-snap-gene-0.23-mRNA-1"/>
    <property type="gene ID" value="maker-PairedContig_883-snap-gene-0.23"/>
</dbReference>
<evidence type="ECO:0000256" key="6">
    <source>
        <dbReference type="ARBA" id="ARBA00022692"/>
    </source>
</evidence>
<feature type="transmembrane region" description="Helical" evidence="14">
    <location>
        <begin position="130"/>
        <end position="146"/>
    </location>
</feature>
<evidence type="ECO:0000256" key="9">
    <source>
        <dbReference type="ARBA" id="ARBA00023053"/>
    </source>
</evidence>
<feature type="transmembrane region" description="Helical" evidence="14">
    <location>
        <begin position="282"/>
        <end position="303"/>
    </location>
</feature>
<protein>
    <recommendedName>
        <fullName evidence="13">Sodium/hydrogen exchanger</fullName>
    </recommendedName>
</protein>
<keyword evidence="13" id="KW-0050">Antiport</keyword>
<evidence type="ECO:0000313" key="16">
    <source>
        <dbReference type="WBParaSite" id="maker-PairedContig_883-snap-gene-0.23-mRNA-1"/>
    </source>
</evidence>
<feature type="transmembrane region" description="Helical" evidence="14">
    <location>
        <begin position="214"/>
        <end position="233"/>
    </location>
</feature>
<keyword evidence="8 14" id="KW-1133">Transmembrane helix</keyword>
<dbReference type="Gene3D" id="6.10.140.1330">
    <property type="match status" value="1"/>
</dbReference>
<comment type="similarity">
    <text evidence="3 13">Belongs to the monovalent cation:proton antiporter 1 (CPA1) transporter (TC 2.A.36) family.</text>
</comment>
<dbReference type="InterPro" id="IPR018422">
    <property type="entry name" value="Cation/H_exchanger_CPA1"/>
</dbReference>
<evidence type="ECO:0000256" key="11">
    <source>
        <dbReference type="ARBA" id="ARBA00023136"/>
    </source>
</evidence>
<evidence type="ECO:0000256" key="3">
    <source>
        <dbReference type="ARBA" id="ARBA00007367"/>
    </source>
</evidence>
<accession>A0A1I8F0Y2</accession>
<keyword evidence="4 13" id="KW-0813">Transport</keyword>
<dbReference type="Pfam" id="PF00999">
    <property type="entry name" value="Na_H_Exchanger"/>
    <property type="match status" value="1"/>
</dbReference>
<dbReference type="GO" id="GO:0015386">
    <property type="term" value="F:potassium:proton antiporter activity"/>
    <property type="evidence" value="ECO:0007669"/>
    <property type="project" value="TreeGrafter"/>
</dbReference>
<feature type="transmembrane region" description="Helical" evidence="14">
    <location>
        <begin position="92"/>
        <end position="118"/>
    </location>
</feature>
<dbReference type="STRING" id="6293.A0A1I8F0Y2"/>
<dbReference type="PANTHER" id="PTHR10110">
    <property type="entry name" value="SODIUM/HYDROGEN EXCHANGER"/>
    <property type="match status" value="1"/>
</dbReference>
<keyword evidence="9" id="KW-0915">Sodium</keyword>
<evidence type="ECO:0000256" key="4">
    <source>
        <dbReference type="ARBA" id="ARBA00022448"/>
    </source>
</evidence>
<dbReference type="PRINTS" id="PR01088">
    <property type="entry name" value="NAHEXCHNGR6"/>
</dbReference>
<keyword evidence="12 13" id="KW-0739">Sodium transport</keyword>
<dbReference type="InterPro" id="IPR006153">
    <property type="entry name" value="Cation/H_exchanger_TM"/>
</dbReference>
<dbReference type="InterPro" id="IPR002090">
    <property type="entry name" value="NHE-6/7/9"/>
</dbReference>
<proteinExistence type="inferred from homology"/>
<dbReference type="AlphaFoldDB" id="A0A1I8F0Y2"/>
<evidence type="ECO:0000256" key="13">
    <source>
        <dbReference type="RuleBase" id="RU003722"/>
    </source>
</evidence>
<evidence type="ECO:0000259" key="15">
    <source>
        <dbReference type="Pfam" id="PF00999"/>
    </source>
</evidence>
<dbReference type="PANTHER" id="PTHR10110:SF187">
    <property type="entry name" value="SODIUM_HYDROGEN EXCHANGER"/>
    <property type="match status" value="1"/>
</dbReference>
<name>A0A1I8F0Y2_WUCBA</name>
<keyword evidence="10 13" id="KW-0406">Ion transport</keyword>
<keyword evidence="6 13" id="KW-0812">Transmembrane</keyword>
<dbReference type="GO" id="GO:0015385">
    <property type="term" value="F:sodium:proton antiporter activity"/>
    <property type="evidence" value="ECO:0007669"/>
    <property type="project" value="InterPro"/>
</dbReference>
<feature type="domain" description="Cation/H+ exchanger transmembrane" evidence="15">
    <location>
        <begin position="14"/>
        <end position="304"/>
    </location>
</feature>
<keyword evidence="11 14" id="KW-0472">Membrane</keyword>
<feature type="transmembrane region" description="Helical" evidence="14">
    <location>
        <begin position="152"/>
        <end position="170"/>
    </location>
</feature>
<evidence type="ECO:0000256" key="12">
    <source>
        <dbReference type="ARBA" id="ARBA00023201"/>
    </source>
</evidence>
<comment type="subcellular location">
    <subcellularLocation>
        <location evidence="2">Cell membrane</location>
        <topology evidence="2">Multi-pass membrane protein</topology>
    </subcellularLocation>
    <subcellularLocation>
        <location evidence="1">Recycling endosome membrane</location>
        <topology evidence="1">Multi-pass membrane protein</topology>
    </subcellularLocation>
</comment>